<keyword evidence="2" id="KW-1185">Reference proteome</keyword>
<accession>A0AAE7CQG0</accession>
<proteinExistence type="predicted"/>
<name>A0AAE7CQG0_9GAMM</name>
<sequence>MVSNINFYWYGDIPEKSVLRNLATWVRYLSKSKSEFIVRLWTSEDIIGSLISLELGIEAGKYSMPRITPLKKEKLKFDGLDVVIDTYKFCDVRFNNIVVCDYDQFSGYYSSIPQLTKFYNYLNDNRLYVFASDIARLLIVNHFPGFYLDLDFLPNQEKVFFRNIDRVMGLFALAGFTLGPKDYYLYCLKSTFQRENALIINFHKGGIDVLIEEIENCLQKKITENNGPHYVDETEIYKEIFQGPKAQQLKNSFFKGEDNDYLKYYSAKNAEAFINKNEEDGFSILGRFRDSIEFIFSQTVFYSYFRTTYGGNFIHKEKDEYGLFYMFHIDKYFLNSQSNLPLYSWANPGFARLQKLDSATYPINKAFKNFLALLLRAFILKLEVMSFGINNTKNSVHNKIMHLGDNHLKKKFERLLKNISDSHKITPLNYEQAYSYLLESYKICTRIYANKQIEKNFLELLNTKKYSSLANIWKTYKK</sequence>
<dbReference type="AlphaFoldDB" id="A0AAE7CQG0"/>
<evidence type="ECO:0000313" key="2">
    <source>
        <dbReference type="Proteomes" id="UP000502004"/>
    </source>
</evidence>
<dbReference type="InterPro" id="IPR029044">
    <property type="entry name" value="Nucleotide-diphossugar_trans"/>
</dbReference>
<dbReference type="Proteomes" id="UP000502004">
    <property type="component" value="Chromosome"/>
</dbReference>
<protein>
    <submittedName>
        <fullName evidence="1">Uncharacterized protein</fullName>
    </submittedName>
</protein>
<evidence type="ECO:0000313" key="1">
    <source>
        <dbReference type="EMBL" id="QIV95850.1"/>
    </source>
</evidence>
<dbReference type="KEGG" id="aii:E4K63_02990"/>
<dbReference type="EMBL" id="CP038241">
    <property type="protein sequence ID" value="QIV95850.1"/>
    <property type="molecule type" value="Genomic_DNA"/>
</dbReference>
<organism evidence="1 2">
    <name type="scientific">Allofrancisella inopinata</name>
    <dbReference type="NCBI Taxonomy" id="1085647"/>
    <lineage>
        <taxon>Bacteria</taxon>
        <taxon>Pseudomonadati</taxon>
        <taxon>Pseudomonadota</taxon>
        <taxon>Gammaproteobacteria</taxon>
        <taxon>Thiotrichales</taxon>
        <taxon>Francisellaceae</taxon>
        <taxon>Allofrancisella</taxon>
    </lineage>
</organism>
<dbReference type="SUPFAM" id="SSF53448">
    <property type="entry name" value="Nucleotide-diphospho-sugar transferases"/>
    <property type="match status" value="1"/>
</dbReference>
<dbReference type="RefSeq" id="WP_133941197.1">
    <property type="nucleotide sequence ID" value="NZ_CP038241.1"/>
</dbReference>
<dbReference type="Gene3D" id="3.90.550.20">
    <property type="match status" value="1"/>
</dbReference>
<gene>
    <name evidence="1" type="ORF">E4K63_02990</name>
</gene>
<reference evidence="1 2" key="1">
    <citation type="submission" date="2019-03" db="EMBL/GenBank/DDBJ databases">
        <title>Complete Genome Sequence of Allofrancisella inopinata Strain SYSU YG23 Isolated from Water-Cooling Systems in China.</title>
        <authorList>
            <person name="Ohrman C."/>
            <person name="Uneklint I."/>
            <person name="Sjodin A."/>
        </authorList>
    </citation>
    <scope>NUCLEOTIDE SEQUENCE [LARGE SCALE GENOMIC DNA]</scope>
    <source>
        <strain evidence="1 2">SYSU YG23</strain>
    </source>
</reference>